<name>A0ABS7E3G2_9GAMM</name>
<sequence>MMTEIQYELDGKSIETLQMLVGLEIYLITQSANLHLSQGYESSLSSLYFRGSSGFIEMSNEWHTSPDGHDFHLPKFRLLQKPGEIEYCEHDNSVGPCSEIKMVENSSAIIETVEVLSLSCRFAVGDKTSNLTLSDEVLTYDWGINIRLSDGSSVSITTEDDSILGEFIISPKAMEPYRKEGMSIEQLDIRLRLN</sequence>
<dbReference type="Proteomes" id="UP001195963">
    <property type="component" value="Unassembled WGS sequence"/>
</dbReference>
<protein>
    <submittedName>
        <fullName evidence="1">Uncharacterized protein</fullName>
    </submittedName>
</protein>
<evidence type="ECO:0000313" key="2">
    <source>
        <dbReference type="Proteomes" id="UP001195963"/>
    </source>
</evidence>
<keyword evidence="2" id="KW-1185">Reference proteome</keyword>
<proteinExistence type="predicted"/>
<dbReference type="RefSeq" id="WP_220109776.1">
    <property type="nucleotide sequence ID" value="NZ_JAHZST010000007.1"/>
</dbReference>
<dbReference type="EMBL" id="JAHZST010000007">
    <property type="protein sequence ID" value="MBW8184241.1"/>
    <property type="molecule type" value="Genomic_DNA"/>
</dbReference>
<organism evidence="1 2">
    <name type="scientific">Shewanella nanhaiensis</name>
    <dbReference type="NCBI Taxonomy" id="2864872"/>
    <lineage>
        <taxon>Bacteria</taxon>
        <taxon>Pseudomonadati</taxon>
        <taxon>Pseudomonadota</taxon>
        <taxon>Gammaproteobacteria</taxon>
        <taxon>Alteromonadales</taxon>
        <taxon>Shewanellaceae</taxon>
        <taxon>Shewanella</taxon>
    </lineage>
</organism>
<evidence type="ECO:0000313" key="1">
    <source>
        <dbReference type="EMBL" id="MBW8184241.1"/>
    </source>
</evidence>
<reference evidence="1 2" key="1">
    <citation type="submission" date="2021-07" db="EMBL/GenBank/DDBJ databases">
        <title>Shewanella sp. nov, isolated from SCS.</title>
        <authorList>
            <person name="Cao W.R."/>
        </authorList>
    </citation>
    <scope>NUCLEOTIDE SEQUENCE [LARGE SCALE GENOMIC DNA]</scope>
    <source>
        <strain evidence="1 2">NR704-98</strain>
    </source>
</reference>
<gene>
    <name evidence="1" type="ORF">K0625_11190</name>
</gene>
<accession>A0ABS7E3G2</accession>
<comment type="caution">
    <text evidence="1">The sequence shown here is derived from an EMBL/GenBank/DDBJ whole genome shotgun (WGS) entry which is preliminary data.</text>
</comment>